<gene>
    <name evidence="2" type="ORF">ABIA52_000621</name>
</gene>
<dbReference type="PANTHER" id="PTHR43211:SF1">
    <property type="entry name" value="BLL6422 PROTEIN"/>
    <property type="match status" value="1"/>
</dbReference>
<dbReference type="PANTHER" id="PTHR43211">
    <property type="entry name" value="FUMARYLACETOACETATE HYDROLASE"/>
    <property type="match status" value="1"/>
</dbReference>
<dbReference type="Pfam" id="PF01557">
    <property type="entry name" value="FAA_hydrolase"/>
    <property type="match status" value="1"/>
</dbReference>
<dbReference type="InterPro" id="IPR011234">
    <property type="entry name" value="Fumarylacetoacetase-like_C"/>
</dbReference>
<dbReference type="Proteomes" id="UP001620520">
    <property type="component" value="Unassembled WGS sequence"/>
</dbReference>
<organism evidence="2 3">
    <name type="scientific">Paenarthrobacter histidinolovorans</name>
    <dbReference type="NCBI Taxonomy" id="43664"/>
    <lineage>
        <taxon>Bacteria</taxon>
        <taxon>Bacillati</taxon>
        <taxon>Actinomycetota</taxon>
        <taxon>Actinomycetes</taxon>
        <taxon>Micrococcales</taxon>
        <taxon>Micrococcaceae</taxon>
        <taxon>Paenarthrobacter</taxon>
    </lineage>
</organism>
<name>A0ABW8N144_9MICC</name>
<dbReference type="SUPFAM" id="SSF56529">
    <property type="entry name" value="FAH"/>
    <property type="match status" value="1"/>
</dbReference>
<proteinExistence type="predicted"/>
<accession>A0ABW8N144</accession>
<evidence type="ECO:0000313" key="2">
    <source>
        <dbReference type="EMBL" id="MFK4637732.1"/>
    </source>
</evidence>
<dbReference type="EMBL" id="JBIYEW010000003">
    <property type="protein sequence ID" value="MFK4637732.1"/>
    <property type="molecule type" value="Genomic_DNA"/>
</dbReference>
<evidence type="ECO:0000313" key="3">
    <source>
        <dbReference type="Proteomes" id="UP001620520"/>
    </source>
</evidence>
<keyword evidence="3" id="KW-1185">Reference proteome</keyword>
<comment type="caution">
    <text evidence="2">The sequence shown here is derived from an EMBL/GenBank/DDBJ whole genome shotgun (WGS) entry which is preliminary data.</text>
</comment>
<reference evidence="2 3" key="1">
    <citation type="submission" date="2024-10" db="EMBL/GenBank/DDBJ databases">
        <title>Novel secondary metabolite-producing bacteria for plant disease control.</title>
        <authorList>
            <person name="Chevrette M."/>
        </authorList>
    </citation>
    <scope>NUCLEOTIDE SEQUENCE [LARGE SCALE GENOMIC DNA]</scope>
    <source>
        <strain evidence="2 3">J30 TE3557</strain>
    </source>
</reference>
<protein>
    <submittedName>
        <fullName evidence="2">2-keto-4-pentenoate hydratase/2-oxohepta-3-ene-1,7-dioic acid hydratase in catechol pathway</fullName>
    </submittedName>
</protein>
<feature type="domain" description="Fumarylacetoacetase-like C-terminal" evidence="1">
    <location>
        <begin position="134"/>
        <end position="319"/>
    </location>
</feature>
<dbReference type="InterPro" id="IPR036663">
    <property type="entry name" value="Fumarylacetoacetase_C_sf"/>
</dbReference>
<dbReference type="Gene3D" id="3.90.850.10">
    <property type="entry name" value="Fumarylacetoacetase-like, C-terminal domain"/>
    <property type="match status" value="1"/>
</dbReference>
<sequence>MKLITYTHGGSTHVGAHANTGSTVVSFTQASGGDPRFTSMLGLIQAGEKALDDARSLLDSPPKEAIHSFDEITLRPPLPNPPRVRDCSLFIEHLQPAFLNMARTIAAKSDDPEAEYERLIATGNFDLPKVFAEQVIYYISDHTAISGPDELIIAPPETRQLDYELEFAAVVGTIAKNVGPQDAEKAIFGYTILNDWSCRDVQGRVMSSQIGPARGKDFDGSNTLGPCIVTADEIGSPYGMTMTARVNGEEWSRGSTSTMHHTFADAITYLSSARTIYAGEVIGSGTVLSGSPFEIGKRLKNGDEIELEVAGIGILRNRIQLSY</sequence>
<evidence type="ECO:0000259" key="1">
    <source>
        <dbReference type="Pfam" id="PF01557"/>
    </source>
</evidence>